<gene>
    <name evidence="1" type="ORF">ACI1P1_07770</name>
</gene>
<evidence type="ECO:0000313" key="1">
    <source>
        <dbReference type="EMBL" id="MFM9328179.1"/>
    </source>
</evidence>
<sequence length="537" mass="61237">MSGKRLKLCVIDDIKSVADMITTRIPWEEHGIETAGSALDGDEGLELVLREKPDIVLSDIRMPRMDGLEMTRRILEALPHCKVIILSAYTDFAYAQQAIRLGAFDFVKKPFSVKEIADIVLKARDARLEEMKGQAHVQAMEQKMRDSLPVLRQEYFHLLMHHSTDIPRAAARWEFLQLELVPRDFAVLIAEIDHLSEKYRDMPVQEMELVRFSLQNILEETVARFTKGIIFRESMNRYVVVINCRDDAEALAVAEACCVNIATYTKFTISIGTGLYAAGVDELPRSYNQALKALSYHFYTGGNGALGFGALTLEREPVPEAFFSREPELLFALRSGNKGKCIPLLEGMLDSLTGELGVLLAPEFVETLCCELASKLYRVLLELFPQDQLTTFETQLAVIKSAGPVSFQRLRELLLEFTREGCERVEGSRRLESKRIILEAMAYIRSHLQLDLSLEHCARQFNFSPGYFSNLFKKESGMSFQHFVIQEKMEKAKAMLLSDHQVQEIARELGYEHRRYFSEVFKKYTGQTPSEFRDANL</sequence>
<comment type="caution">
    <text evidence="1">The sequence shown here is derived from an EMBL/GenBank/DDBJ whole genome shotgun (WGS) entry which is preliminary data.</text>
</comment>
<accession>A0ACC7NVY1</accession>
<name>A0ACC7NVY1_9BACL</name>
<organism evidence="1 2">
    <name type="scientific">Paenibacillus mesotrionivorans</name>
    <dbReference type="NCBI Taxonomy" id="3160968"/>
    <lineage>
        <taxon>Bacteria</taxon>
        <taxon>Bacillati</taxon>
        <taxon>Bacillota</taxon>
        <taxon>Bacilli</taxon>
        <taxon>Bacillales</taxon>
        <taxon>Paenibacillaceae</taxon>
        <taxon>Paenibacillus</taxon>
    </lineage>
</organism>
<proteinExistence type="predicted"/>
<reference evidence="1" key="1">
    <citation type="submission" date="2024-12" db="EMBL/GenBank/DDBJ databases">
        <authorList>
            <person name="Wu N."/>
        </authorList>
    </citation>
    <scope>NUCLEOTIDE SEQUENCE</scope>
    <source>
        <strain evidence="1">P15</strain>
    </source>
</reference>
<keyword evidence="2" id="KW-1185">Reference proteome</keyword>
<protein>
    <submittedName>
        <fullName evidence="1">Response regulator</fullName>
    </submittedName>
</protein>
<dbReference type="Proteomes" id="UP001631969">
    <property type="component" value="Unassembled WGS sequence"/>
</dbReference>
<evidence type="ECO:0000313" key="2">
    <source>
        <dbReference type="Proteomes" id="UP001631969"/>
    </source>
</evidence>
<dbReference type="EMBL" id="JBJURJ010000004">
    <property type="protein sequence ID" value="MFM9328179.1"/>
    <property type="molecule type" value="Genomic_DNA"/>
</dbReference>